<evidence type="ECO:0000313" key="9">
    <source>
        <dbReference type="EMBL" id="GAA1761162.1"/>
    </source>
</evidence>
<evidence type="ECO:0000256" key="6">
    <source>
        <dbReference type="SAM" id="MobiDB-lite"/>
    </source>
</evidence>
<evidence type="ECO:0000256" key="4">
    <source>
        <dbReference type="ARBA" id="ARBA00022989"/>
    </source>
</evidence>
<keyword evidence="2" id="KW-1003">Cell membrane</keyword>
<feature type="transmembrane region" description="Helical" evidence="7">
    <location>
        <begin position="449"/>
        <end position="476"/>
    </location>
</feature>
<dbReference type="PANTHER" id="PTHR30287">
    <property type="entry name" value="MEMBRANE COMPONENT OF PREDICTED ABC SUPERFAMILY METABOLITE UPTAKE TRANSPORTER"/>
    <property type="match status" value="1"/>
</dbReference>
<feature type="region of interest" description="Disordered" evidence="6">
    <location>
        <begin position="78"/>
        <end position="99"/>
    </location>
</feature>
<protein>
    <recommendedName>
        <fullName evidence="8">ABC3 transporter permease C-terminal domain-containing protein</fullName>
    </recommendedName>
</protein>
<evidence type="ECO:0000256" key="5">
    <source>
        <dbReference type="ARBA" id="ARBA00023136"/>
    </source>
</evidence>
<reference evidence="10" key="1">
    <citation type="journal article" date="2019" name="Int. J. Syst. Evol. Microbiol.">
        <title>The Global Catalogue of Microorganisms (GCM) 10K type strain sequencing project: providing services to taxonomists for standard genome sequencing and annotation.</title>
        <authorList>
            <consortium name="The Broad Institute Genomics Platform"/>
            <consortium name="The Broad Institute Genome Sequencing Center for Infectious Disease"/>
            <person name="Wu L."/>
            <person name="Ma J."/>
        </authorList>
    </citation>
    <scope>NUCLEOTIDE SEQUENCE [LARGE SCALE GENOMIC DNA]</scope>
    <source>
        <strain evidence="10">JCM 13249</strain>
    </source>
</reference>
<feature type="domain" description="ABC3 transporter permease C-terminal" evidence="8">
    <location>
        <begin position="288"/>
        <end position="404"/>
    </location>
</feature>
<evidence type="ECO:0000256" key="2">
    <source>
        <dbReference type="ARBA" id="ARBA00022475"/>
    </source>
</evidence>
<keyword evidence="3 7" id="KW-0812">Transmembrane</keyword>
<keyword evidence="10" id="KW-1185">Reference proteome</keyword>
<keyword evidence="4 7" id="KW-1133">Transmembrane helix</keyword>
<dbReference type="InterPro" id="IPR003838">
    <property type="entry name" value="ABC3_permease_C"/>
</dbReference>
<gene>
    <name evidence="9" type="ORF">GCM10009681_35420</name>
</gene>
<feature type="transmembrane region" description="Helical" evidence="7">
    <location>
        <begin position="280"/>
        <end position="304"/>
    </location>
</feature>
<feature type="transmembrane region" description="Helical" evidence="7">
    <location>
        <begin position="375"/>
        <end position="402"/>
    </location>
</feature>
<accession>A0ABP4WRF6</accession>
<feature type="transmembrane region" description="Helical" evidence="7">
    <location>
        <begin position="423"/>
        <end position="443"/>
    </location>
</feature>
<comment type="caution">
    <text evidence="9">The sequence shown here is derived from an EMBL/GenBank/DDBJ whole genome shotgun (WGS) entry which is preliminary data.</text>
</comment>
<evidence type="ECO:0000259" key="8">
    <source>
        <dbReference type="Pfam" id="PF02687"/>
    </source>
</evidence>
<feature type="transmembrane region" description="Helical" evidence="7">
    <location>
        <begin position="840"/>
        <end position="864"/>
    </location>
</feature>
<evidence type="ECO:0000256" key="3">
    <source>
        <dbReference type="ARBA" id="ARBA00022692"/>
    </source>
</evidence>
<dbReference type="Proteomes" id="UP001500655">
    <property type="component" value="Unassembled WGS sequence"/>
</dbReference>
<organism evidence="9 10">
    <name type="scientific">Luedemannella helvata</name>
    <dbReference type="NCBI Taxonomy" id="349315"/>
    <lineage>
        <taxon>Bacteria</taxon>
        <taxon>Bacillati</taxon>
        <taxon>Actinomycetota</taxon>
        <taxon>Actinomycetes</taxon>
        <taxon>Micromonosporales</taxon>
        <taxon>Micromonosporaceae</taxon>
        <taxon>Luedemannella</taxon>
    </lineage>
</organism>
<evidence type="ECO:0000256" key="7">
    <source>
        <dbReference type="SAM" id="Phobius"/>
    </source>
</evidence>
<keyword evidence="5 7" id="KW-0472">Membrane</keyword>
<feature type="transmembrane region" description="Helical" evidence="7">
    <location>
        <begin position="884"/>
        <end position="905"/>
    </location>
</feature>
<feature type="transmembrane region" description="Helical" evidence="7">
    <location>
        <begin position="787"/>
        <end position="811"/>
    </location>
</feature>
<dbReference type="Pfam" id="PF02687">
    <property type="entry name" value="FtsX"/>
    <property type="match status" value="1"/>
</dbReference>
<dbReference type="InterPro" id="IPR038766">
    <property type="entry name" value="Membrane_comp_ABC_pdt"/>
</dbReference>
<sequence length="917" mass="93934">MSPLASWRTALRIARREARRAKGRTALVAVMIGLPVAGLTTAAVTYDMFKLTTQEEVTRDLGAADAVLTWVEDSPIKQEPDGLGYSSETSTPGGPKQKTDADVLAVLPAGSRVVKPNESSVDMRTAAGTGILTAHTLDVTDPIYAGHVALLRGRAPAAANEVAVSGSAIDRLGADVGDTVSTADRTRTFTVVGVVEFPAMLHDHLVFAPGAMPPSIDEDPSWGQRRWLADTPAAVSWDEVQRLNEKGILVRSRAVLLDPPFIDDSVLGGGGGGVPEPDELALGGLLAGMCILEVALLAGPAFAVGARRRQRQLALVAASGGTGAHVRRIVLADGIVLGVVGAVCGLILGVAVAFAGRPFIEQYLFHARAGGYRVFPLALVGIVALAVATGLLAALVPAFVAARQPVVAALQGRRGVTRSRKRWLALGLAMTAVGVAVAAYGAWDTTENVVLAGLVVGELGLVLCTPALVGLIARLGGRLPVAPRIALRDTGRNRSSAAPAISAVMAAVAGSMALSVFLGSSNAQNEASYEPTLPYGNAMVMISPEYIGRTDRRAVDQDAIAAALRANLPTSSVLTVSSLGCADQPATTGDSPRRCGFSAFAELPPERQCPYENLQREPTLDEQKAAARDDRCDRADGTWTSGMMSTVVDDGAAVAAVTGAGGDDLVRATETLQRGGIVVTSPALVKDGSATLVVDSWREDGVAGEAKRFSVPAYAVSAAPGLSTLIVSPQVAARAGAKVVPFAVVAVAGRAPTQAEIDAANGAVRGVDGRVYLTVERGPSNGEDPTLLVLAIIAGVVALGAAGVATGLAAADGRADLSTLAAVGASPGLRRVLSLSQSGVIAGLGALLGVAAGTGVAAAVLFALNRVYADRWPAPVPMPIIVPWTNVALLAIVVPAVAMVGAGLLTRSRLPIERRPE</sequence>
<feature type="transmembrane region" description="Helical" evidence="7">
    <location>
        <begin position="497"/>
        <end position="518"/>
    </location>
</feature>
<evidence type="ECO:0000256" key="1">
    <source>
        <dbReference type="ARBA" id="ARBA00004651"/>
    </source>
</evidence>
<dbReference type="PANTHER" id="PTHR30287:SF2">
    <property type="entry name" value="BLL1001 PROTEIN"/>
    <property type="match status" value="1"/>
</dbReference>
<evidence type="ECO:0000313" key="10">
    <source>
        <dbReference type="Proteomes" id="UP001500655"/>
    </source>
</evidence>
<name>A0ABP4WRF6_9ACTN</name>
<dbReference type="RefSeq" id="WP_344082925.1">
    <property type="nucleotide sequence ID" value="NZ_BAAALS010000016.1"/>
</dbReference>
<dbReference type="EMBL" id="BAAALS010000016">
    <property type="protein sequence ID" value="GAA1761162.1"/>
    <property type="molecule type" value="Genomic_DNA"/>
</dbReference>
<comment type="subcellular location">
    <subcellularLocation>
        <location evidence="1">Cell membrane</location>
        <topology evidence="1">Multi-pass membrane protein</topology>
    </subcellularLocation>
</comment>
<feature type="transmembrane region" description="Helical" evidence="7">
    <location>
        <begin position="335"/>
        <end position="355"/>
    </location>
</feature>
<proteinExistence type="predicted"/>